<dbReference type="Proteomes" id="UP001041814">
    <property type="component" value="Unassembled WGS sequence"/>
</dbReference>
<accession>A0ABS1DWV1</accession>
<keyword evidence="2" id="KW-1185">Reference proteome</keyword>
<dbReference type="Pfam" id="PF09650">
    <property type="entry name" value="PHA_gran_rgn"/>
    <property type="match status" value="1"/>
</dbReference>
<name>A0ABS1DWV1_RUBGE</name>
<dbReference type="NCBIfam" id="TIGR02610">
    <property type="entry name" value="PHA_gran_rgn"/>
    <property type="match status" value="1"/>
</dbReference>
<dbReference type="EMBL" id="NRRU01000069">
    <property type="protein sequence ID" value="MBK1714492.1"/>
    <property type="molecule type" value="Genomic_DNA"/>
</dbReference>
<evidence type="ECO:0000313" key="2">
    <source>
        <dbReference type="Proteomes" id="UP001041814"/>
    </source>
</evidence>
<reference evidence="1" key="1">
    <citation type="submission" date="2017-08" db="EMBL/GenBank/DDBJ databases">
        <authorList>
            <person name="Imhoff J.F."/>
            <person name="Rahn T."/>
            <person name="Kuenzel S."/>
            <person name="Neulinger S.C."/>
        </authorList>
    </citation>
    <scope>NUCLEOTIDE SEQUENCE</scope>
    <source>
        <strain evidence="1">IM 151</strain>
    </source>
</reference>
<sequence>MSDIRIRREHDLGLQAAREVAADWAEQCRTQFDMQCTLLPGESSDTVEFRRSGVNGRLVVAADHFDLDAKLGFLLGAFSKTIEREIRDNLDKQLARHAGGASRA</sequence>
<protein>
    <submittedName>
        <fullName evidence="1">Polyhydroxyalkanoic acid synthase</fullName>
    </submittedName>
</protein>
<proteinExistence type="predicted"/>
<organism evidence="1 2">
    <name type="scientific">Rubrivivax gelatinosus</name>
    <name type="common">Rhodocyclus gelatinosus</name>
    <name type="synonym">Rhodopseudomonas gelatinosa</name>
    <dbReference type="NCBI Taxonomy" id="28068"/>
    <lineage>
        <taxon>Bacteria</taxon>
        <taxon>Pseudomonadati</taxon>
        <taxon>Pseudomonadota</taxon>
        <taxon>Betaproteobacteria</taxon>
        <taxon>Burkholderiales</taxon>
        <taxon>Sphaerotilaceae</taxon>
        <taxon>Rubrivivax</taxon>
    </lineage>
</organism>
<dbReference type="RefSeq" id="WP_200230999.1">
    <property type="nucleotide sequence ID" value="NZ_NRRT01000055.1"/>
</dbReference>
<dbReference type="InterPro" id="IPR013433">
    <property type="entry name" value="PHA_gran_rgn"/>
</dbReference>
<gene>
    <name evidence="1" type="ORF">CKO43_17105</name>
</gene>
<evidence type="ECO:0000313" key="1">
    <source>
        <dbReference type="EMBL" id="MBK1714492.1"/>
    </source>
</evidence>
<comment type="caution">
    <text evidence="1">The sequence shown here is derived from an EMBL/GenBank/DDBJ whole genome shotgun (WGS) entry which is preliminary data.</text>
</comment>
<reference evidence="1" key="2">
    <citation type="journal article" date="2020" name="Microorganisms">
        <title>Osmotic Adaptation and Compatible Solute Biosynthesis of Phototrophic Bacteria as Revealed from Genome Analyses.</title>
        <authorList>
            <person name="Imhoff J.F."/>
            <person name="Rahn T."/>
            <person name="Kunzel S."/>
            <person name="Keller A."/>
            <person name="Neulinger S.C."/>
        </authorList>
    </citation>
    <scope>NUCLEOTIDE SEQUENCE</scope>
    <source>
        <strain evidence="1">IM 151</strain>
    </source>
</reference>